<sequence>MPCFLPDADVRNAGLFFTEAELIRALSLFRVVGKVGGFIFRPQLAGLSFSYV</sequence>
<name>A0ABZ2GCG5_9GAMM</name>
<gene>
    <name evidence="1" type="ORF">QNA12_00520</name>
</gene>
<reference evidence="1 2" key="1">
    <citation type="journal article" date="2024" name="Front. Plant Sci.">
        <title>Comprehensive phenomic and genomic studies of the species, Pectobacterium cacticida and proposal for reclassification as Alcorniella cacticida comb. nov.</title>
        <authorList>
            <person name="Jonca J."/>
            <person name="Pirhonen M."/>
            <person name="Waleron M.M."/>
            <person name="Gawor J."/>
            <person name="Mrozik A."/>
            <person name="Smoktunowicz M."/>
            <person name="Waleron K."/>
            <person name="Waleron M."/>
        </authorList>
    </citation>
    <scope>NUCLEOTIDE SEQUENCE [LARGE SCALE GENOMIC DNA]</scope>
    <source>
        <strain evidence="1 2">DPMP6</strain>
    </source>
</reference>
<organism evidence="1 2">
    <name type="scientific">Pectobacterium cacticida</name>
    <dbReference type="NCBI Taxonomy" id="69221"/>
    <lineage>
        <taxon>Bacteria</taxon>
        <taxon>Pseudomonadati</taxon>
        <taxon>Pseudomonadota</taxon>
        <taxon>Gammaproteobacteria</taxon>
        <taxon>Enterobacterales</taxon>
        <taxon>Pectobacteriaceae</taxon>
        <taxon>Pectobacterium</taxon>
    </lineage>
</organism>
<protein>
    <recommendedName>
        <fullName evidence="3">DUF2575 domain-containing protein</fullName>
    </recommendedName>
</protein>
<accession>A0ABZ2GCG5</accession>
<dbReference type="EMBL" id="CP125967">
    <property type="protein sequence ID" value="WWO38570.1"/>
    <property type="molecule type" value="Genomic_DNA"/>
</dbReference>
<evidence type="ECO:0000313" key="1">
    <source>
        <dbReference type="EMBL" id="WWO38570.1"/>
    </source>
</evidence>
<proteinExistence type="predicted"/>
<evidence type="ECO:0000313" key="2">
    <source>
        <dbReference type="Proteomes" id="UP001379444"/>
    </source>
</evidence>
<keyword evidence="2" id="KW-1185">Reference proteome</keyword>
<evidence type="ECO:0008006" key="3">
    <source>
        <dbReference type="Google" id="ProtNLM"/>
    </source>
</evidence>
<dbReference type="RefSeq" id="WP_264497416.1">
    <property type="nucleotide sequence ID" value="NZ_CP109947.1"/>
</dbReference>
<dbReference type="Proteomes" id="UP001379444">
    <property type="component" value="Chromosome"/>
</dbReference>